<proteinExistence type="predicted"/>
<dbReference type="SUPFAM" id="SSF101898">
    <property type="entry name" value="NHL repeat"/>
    <property type="match status" value="1"/>
</dbReference>
<dbReference type="Proteomes" id="UP000663825">
    <property type="component" value="Unassembled WGS sequence"/>
</dbReference>
<protein>
    <submittedName>
        <fullName evidence="2">Uncharacterized protein</fullName>
    </submittedName>
</protein>
<evidence type="ECO:0000313" key="3">
    <source>
        <dbReference type="Proteomes" id="UP000663825"/>
    </source>
</evidence>
<accession>A0A817R5Y5</accession>
<organism evidence="2 3">
    <name type="scientific">Rotaria socialis</name>
    <dbReference type="NCBI Taxonomy" id="392032"/>
    <lineage>
        <taxon>Eukaryota</taxon>
        <taxon>Metazoa</taxon>
        <taxon>Spiralia</taxon>
        <taxon>Gnathifera</taxon>
        <taxon>Rotifera</taxon>
        <taxon>Eurotatoria</taxon>
        <taxon>Bdelloidea</taxon>
        <taxon>Philodinida</taxon>
        <taxon>Philodinidae</taxon>
        <taxon>Rotaria</taxon>
    </lineage>
</organism>
<keyword evidence="1" id="KW-0732">Signal</keyword>
<reference evidence="2" key="1">
    <citation type="submission" date="2021-02" db="EMBL/GenBank/DDBJ databases">
        <authorList>
            <person name="Nowell W R."/>
        </authorList>
    </citation>
    <scope>NUCLEOTIDE SEQUENCE</scope>
</reference>
<sequence>MHFIYLCLILLLDLIVKFTNGTEQNRSTNQTFQWRCHLVSERRLDCQNLYNFYFSSHSFCADDDGLLGRQNIDELHIYNDYNCFDHEFQCYFEFDSTWTKCLQSLKKLVIENLSFIVRYSDTQKLLPVDYLKIVNAHGSITELLGQFEFSNKSSIYIQNPHPRWSGMDLYAIYLKSATVRLKQLWINVLDWYPIAYLRYDQMAYLRLWLLNIRCLHIELGDCRSYYHDMIVLRDLFGSRQEITNELYCYSYKGGKRSHWSQVPELCYNYITPRRSSSNSLSTAELQEKCFDQFTKEYYTVNANTDLLELYSNFRKYESHSIPLWTVYSYATLPNLPTTSTIATITTAFANRRPVHPSTIDYLNIYSYAFASNETRWLSYVEAYPDGRFIIIDNKNQQILLLNENGTFRIDLTPIYFRQIQAKLDELAPQPNVHSSYSFSKLHIDQDGYTYLIPTLAYYIYVFSPHYRLIRCLTPQLLGISSMRSDCLTTTHTGLIYACDDAYRVIRIYSRMGIPHRTVRLDYLPLKLFVSNNRMFTYSLENLATIQMYTLTGVLIKKLSMCSYNVPSEVNWFRGKYFLTCGTYLYVINEQGEQLAEHSLQQLLDYPNSLVTIHDFALNKNGIILATFRRNGTLFNRYWIIKPATF</sequence>
<feature type="chain" id="PRO_5032771770" evidence="1">
    <location>
        <begin position="22"/>
        <end position="645"/>
    </location>
</feature>
<dbReference type="AlphaFoldDB" id="A0A817R5Y5"/>
<name>A0A817R5Y5_9BILA</name>
<evidence type="ECO:0000313" key="2">
    <source>
        <dbReference type="EMBL" id="CAF3246843.1"/>
    </source>
</evidence>
<feature type="signal peptide" evidence="1">
    <location>
        <begin position="1"/>
        <end position="21"/>
    </location>
</feature>
<dbReference type="EMBL" id="CAJNXB010002433">
    <property type="protein sequence ID" value="CAF3246843.1"/>
    <property type="molecule type" value="Genomic_DNA"/>
</dbReference>
<comment type="caution">
    <text evidence="2">The sequence shown here is derived from an EMBL/GenBank/DDBJ whole genome shotgun (WGS) entry which is preliminary data.</text>
</comment>
<dbReference type="OrthoDB" id="9973319at2759"/>
<gene>
    <name evidence="2" type="ORF">TIS948_LOCUS14970</name>
</gene>
<evidence type="ECO:0000256" key="1">
    <source>
        <dbReference type="SAM" id="SignalP"/>
    </source>
</evidence>